<dbReference type="Pfam" id="PF25612">
    <property type="entry name" value="DUF7940"/>
    <property type="match status" value="1"/>
</dbReference>
<evidence type="ECO:0000256" key="1">
    <source>
        <dbReference type="SAM" id="Phobius"/>
    </source>
</evidence>
<proteinExistence type="predicted"/>
<sequence>MKLIFFFTLVLIVVVGVWFFQRHGRIQLVAHARFLAKTWSVWLASAGSVLGALAASFPDISISVWSNLPPDIKTLLPGNLLSYISAFLVAMAVIAQYIRQRKLAAEVRSALANKVANSGGQP</sequence>
<dbReference type="STRING" id="1926881.BTJ39_09245"/>
<reference evidence="2 3" key="1">
    <citation type="submission" date="2016-12" db="EMBL/GenBank/DDBJ databases">
        <title>Izhakiella australiana sp. nov. of genus Izhakiella isolated from Australian desert.</title>
        <authorList>
            <person name="Ji M."/>
        </authorList>
    </citation>
    <scope>NUCLEOTIDE SEQUENCE [LARGE SCALE GENOMIC DNA]</scope>
    <source>
        <strain evidence="2 3">D4N98</strain>
    </source>
</reference>
<keyword evidence="3" id="KW-1185">Reference proteome</keyword>
<name>A0A1S8YP73_9GAMM</name>
<dbReference type="RefSeq" id="WP_078002389.1">
    <property type="nucleotide sequence ID" value="NZ_MRUL01000004.1"/>
</dbReference>
<feature type="transmembrane region" description="Helical" evidence="1">
    <location>
        <begin position="80"/>
        <end position="98"/>
    </location>
</feature>
<comment type="caution">
    <text evidence="2">The sequence shown here is derived from an EMBL/GenBank/DDBJ whole genome shotgun (WGS) entry which is preliminary data.</text>
</comment>
<evidence type="ECO:0000313" key="3">
    <source>
        <dbReference type="Proteomes" id="UP000190667"/>
    </source>
</evidence>
<dbReference type="EMBL" id="MRUL01000004">
    <property type="protein sequence ID" value="OON40576.1"/>
    <property type="molecule type" value="Genomic_DNA"/>
</dbReference>
<keyword evidence="1" id="KW-1133">Transmembrane helix</keyword>
<keyword evidence="1" id="KW-0812">Transmembrane</keyword>
<gene>
    <name evidence="2" type="ORF">BTJ39_09245</name>
</gene>
<feature type="transmembrane region" description="Helical" evidence="1">
    <location>
        <begin position="41"/>
        <end position="60"/>
    </location>
</feature>
<evidence type="ECO:0000313" key="2">
    <source>
        <dbReference type="EMBL" id="OON40576.1"/>
    </source>
</evidence>
<dbReference type="InterPro" id="IPR057700">
    <property type="entry name" value="DUF7940"/>
</dbReference>
<dbReference type="Proteomes" id="UP000190667">
    <property type="component" value="Unassembled WGS sequence"/>
</dbReference>
<protein>
    <submittedName>
        <fullName evidence="2">Uncharacterized protein</fullName>
    </submittedName>
</protein>
<keyword evidence="1" id="KW-0472">Membrane</keyword>
<accession>A0A1S8YP73</accession>
<organism evidence="2 3">
    <name type="scientific">Izhakiella australiensis</name>
    <dbReference type="NCBI Taxonomy" id="1926881"/>
    <lineage>
        <taxon>Bacteria</taxon>
        <taxon>Pseudomonadati</taxon>
        <taxon>Pseudomonadota</taxon>
        <taxon>Gammaproteobacteria</taxon>
        <taxon>Enterobacterales</taxon>
        <taxon>Erwiniaceae</taxon>
        <taxon>Izhakiella</taxon>
    </lineage>
</organism>
<dbReference type="AlphaFoldDB" id="A0A1S8YP73"/>
<feature type="transmembrane region" description="Helical" evidence="1">
    <location>
        <begin position="6"/>
        <end position="21"/>
    </location>
</feature>
<dbReference type="OrthoDB" id="6520400at2"/>